<keyword evidence="3" id="KW-1185">Reference proteome</keyword>
<evidence type="ECO:0000256" key="1">
    <source>
        <dbReference type="SAM" id="MobiDB-lite"/>
    </source>
</evidence>
<dbReference type="Proteomes" id="UP001596445">
    <property type="component" value="Unassembled WGS sequence"/>
</dbReference>
<dbReference type="RefSeq" id="WP_382187587.1">
    <property type="nucleotide sequence ID" value="NZ_JBHSZI010000006.1"/>
</dbReference>
<evidence type="ECO:0000313" key="2">
    <source>
        <dbReference type="EMBL" id="MFC7060105.1"/>
    </source>
</evidence>
<evidence type="ECO:0000313" key="3">
    <source>
        <dbReference type="Proteomes" id="UP001596445"/>
    </source>
</evidence>
<reference evidence="2 3" key="1">
    <citation type="journal article" date="2019" name="Int. J. Syst. Evol. Microbiol.">
        <title>The Global Catalogue of Microorganisms (GCM) 10K type strain sequencing project: providing services to taxonomists for standard genome sequencing and annotation.</title>
        <authorList>
            <consortium name="The Broad Institute Genomics Platform"/>
            <consortium name="The Broad Institute Genome Sequencing Center for Infectious Disease"/>
            <person name="Wu L."/>
            <person name="Ma J."/>
        </authorList>
    </citation>
    <scope>NUCLEOTIDE SEQUENCE [LARGE SCALE GENOMIC DNA]</scope>
    <source>
        <strain evidence="2 3">JCM 30072</strain>
    </source>
</reference>
<organism evidence="2 3">
    <name type="scientific">Halovenus salina</name>
    <dbReference type="NCBI Taxonomy" id="1510225"/>
    <lineage>
        <taxon>Archaea</taxon>
        <taxon>Methanobacteriati</taxon>
        <taxon>Methanobacteriota</taxon>
        <taxon>Stenosarchaea group</taxon>
        <taxon>Halobacteria</taxon>
        <taxon>Halobacteriales</taxon>
        <taxon>Haloarculaceae</taxon>
        <taxon>Halovenus</taxon>
    </lineage>
</organism>
<dbReference type="EMBL" id="JBHSZI010000006">
    <property type="protein sequence ID" value="MFC7060105.1"/>
    <property type="molecule type" value="Genomic_DNA"/>
</dbReference>
<sequence length="53" mass="5858">MANLKLTPDNFFDQSEAIDVPPEHAINAGHDIPSRDEFQDETDESKQGAADDD</sequence>
<gene>
    <name evidence="2" type="ORF">ACFQQG_20235</name>
</gene>
<comment type="caution">
    <text evidence="2">The sequence shown here is derived from an EMBL/GenBank/DDBJ whole genome shotgun (WGS) entry which is preliminary data.</text>
</comment>
<dbReference type="AlphaFoldDB" id="A0ABD5W971"/>
<proteinExistence type="predicted"/>
<accession>A0ABD5W971</accession>
<protein>
    <submittedName>
        <fullName evidence="2">Uncharacterized protein</fullName>
    </submittedName>
</protein>
<name>A0ABD5W971_9EURY</name>
<feature type="region of interest" description="Disordered" evidence="1">
    <location>
        <begin position="1"/>
        <end position="53"/>
    </location>
</feature>